<reference evidence="1 2" key="1">
    <citation type="submission" date="2008-07" db="EMBL/GenBank/DDBJ databases">
        <authorList>
            <person name="Tandeau de Marsac N."/>
            <person name="Ferriera S."/>
            <person name="Johnson J."/>
            <person name="Kravitz S."/>
            <person name="Beeson K."/>
            <person name="Sutton G."/>
            <person name="Rogers Y.-H."/>
            <person name="Friedman R."/>
            <person name="Frazier M."/>
            <person name="Venter J.C."/>
        </authorList>
    </citation>
    <scope>NUCLEOTIDE SEQUENCE [LARGE SCALE GENOMIC DNA]</scope>
    <source>
        <strain evidence="1 2">PCC 7420</strain>
    </source>
</reference>
<protein>
    <submittedName>
        <fullName evidence="1">Uncharacterized protein</fullName>
    </submittedName>
</protein>
<evidence type="ECO:0000313" key="2">
    <source>
        <dbReference type="Proteomes" id="UP000003835"/>
    </source>
</evidence>
<dbReference type="Proteomes" id="UP000003835">
    <property type="component" value="Unassembled WGS sequence"/>
</dbReference>
<keyword evidence="2" id="KW-1185">Reference proteome</keyword>
<accession>B4VPE0</accession>
<dbReference type="HOGENOM" id="CLU_3042324_0_0_3"/>
<evidence type="ECO:0000313" key="1">
    <source>
        <dbReference type="EMBL" id="EDX76182.1"/>
    </source>
</evidence>
<proteinExistence type="predicted"/>
<dbReference type="EMBL" id="DS989847">
    <property type="protein sequence ID" value="EDX76182.1"/>
    <property type="molecule type" value="Genomic_DNA"/>
</dbReference>
<dbReference type="AlphaFoldDB" id="B4VPE0"/>
<name>B4VPE0_9CYAN</name>
<sequence>MNLKEDYSFHQAVSNIEQAYYFNQNLRSPLQLRGYLGTAKKHQLLQNYEQCDLR</sequence>
<organism evidence="1 2">
    <name type="scientific">Coleofasciculus chthonoplastes PCC 7420</name>
    <dbReference type="NCBI Taxonomy" id="118168"/>
    <lineage>
        <taxon>Bacteria</taxon>
        <taxon>Bacillati</taxon>
        <taxon>Cyanobacteriota</taxon>
        <taxon>Cyanophyceae</taxon>
        <taxon>Coleofasciculales</taxon>
        <taxon>Coleofasciculaceae</taxon>
        <taxon>Coleofasciculus</taxon>
    </lineage>
</organism>
<gene>
    <name evidence="1" type="ORF">MC7420_5616</name>
</gene>